<reference evidence="1 2" key="1">
    <citation type="submission" date="2024-03" db="EMBL/GenBank/DDBJ databases">
        <title>Whole genome sequencing of Streptomyces racemochromogenes, to identify antimicrobial biosynthetic gene clusters.</title>
        <authorList>
            <person name="Suryawanshi P."/>
            <person name="Krishnaraj P.U."/>
            <person name="Arun Y.P."/>
            <person name="Suryawanshi M.P."/>
            <person name="Rakshit O."/>
        </authorList>
    </citation>
    <scope>NUCLEOTIDE SEQUENCE [LARGE SCALE GENOMIC DNA]</scope>
    <source>
        <strain evidence="1 2">AUDT626</strain>
    </source>
</reference>
<protein>
    <submittedName>
        <fullName evidence="1">Phage portal protein</fullName>
    </submittedName>
</protein>
<dbReference type="InterPro" id="IPR006944">
    <property type="entry name" value="Phage/GTA_portal"/>
</dbReference>
<organism evidence="1 2">
    <name type="scientific">Streptomyces racemochromogenes</name>
    <dbReference type="NCBI Taxonomy" id="67353"/>
    <lineage>
        <taxon>Bacteria</taxon>
        <taxon>Bacillati</taxon>
        <taxon>Actinomycetota</taxon>
        <taxon>Actinomycetes</taxon>
        <taxon>Kitasatosporales</taxon>
        <taxon>Streptomycetaceae</taxon>
        <taxon>Streptomyces</taxon>
    </lineage>
</organism>
<name>A0ABW7PRP8_9ACTN</name>
<comment type="caution">
    <text evidence="1">The sequence shown here is derived from an EMBL/GenBank/DDBJ whole genome shotgun (WGS) entry which is preliminary data.</text>
</comment>
<evidence type="ECO:0000313" key="2">
    <source>
        <dbReference type="Proteomes" id="UP001610631"/>
    </source>
</evidence>
<feature type="non-terminal residue" evidence="1">
    <location>
        <position position="226"/>
    </location>
</feature>
<gene>
    <name evidence="1" type="ORF">WDV06_36830</name>
</gene>
<dbReference type="EMBL" id="JBBDHD010000291">
    <property type="protein sequence ID" value="MFH7600620.1"/>
    <property type="molecule type" value="Genomic_DNA"/>
</dbReference>
<sequence>MGIWRRLSSKLFGGGYVITDGPTDPNDPYQNGVTADLAMRLSAVWASMNIRAETGGHLPFNLRDKNKNPVSDHPLDFIIRRKANALQTSGDLMSQIIAQMDMCGNHVSLIDRGTGGKIVGLLPQDPDQCSFEVNKSGTRRTWKIDGQDYNDRDVLHIPSFSLKGGWGAARLDIGRQILGAQLEANRSAIASFRNGMKVGGFFKVDKNPTAEQIKDFANRMDVFARP</sequence>
<evidence type="ECO:0000313" key="1">
    <source>
        <dbReference type="EMBL" id="MFH7600620.1"/>
    </source>
</evidence>
<dbReference type="Proteomes" id="UP001610631">
    <property type="component" value="Unassembled WGS sequence"/>
</dbReference>
<proteinExistence type="predicted"/>
<keyword evidence="2" id="KW-1185">Reference proteome</keyword>
<dbReference type="Pfam" id="PF04860">
    <property type="entry name" value="Phage_portal"/>
    <property type="match status" value="1"/>
</dbReference>
<dbReference type="RefSeq" id="WP_395514158.1">
    <property type="nucleotide sequence ID" value="NZ_JBBDHD010000291.1"/>
</dbReference>
<accession>A0ABW7PRP8</accession>